<dbReference type="EMBL" id="LAZR01018759">
    <property type="protein sequence ID" value="KKL95118.1"/>
    <property type="molecule type" value="Genomic_DNA"/>
</dbReference>
<feature type="non-terminal residue" evidence="1">
    <location>
        <position position="170"/>
    </location>
</feature>
<comment type="caution">
    <text evidence="1">The sequence shown here is derived from an EMBL/GenBank/DDBJ whole genome shotgun (WGS) entry which is preliminary data.</text>
</comment>
<evidence type="ECO:0000313" key="1">
    <source>
        <dbReference type="EMBL" id="KKL95118.1"/>
    </source>
</evidence>
<proteinExistence type="predicted"/>
<reference evidence="1" key="1">
    <citation type="journal article" date="2015" name="Nature">
        <title>Complex archaea that bridge the gap between prokaryotes and eukaryotes.</title>
        <authorList>
            <person name="Spang A."/>
            <person name="Saw J.H."/>
            <person name="Jorgensen S.L."/>
            <person name="Zaremba-Niedzwiedzka K."/>
            <person name="Martijn J."/>
            <person name="Lind A.E."/>
            <person name="van Eijk R."/>
            <person name="Schleper C."/>
            <person name="Guy L."/>
            <person name="Ettema T.J."/>
        </authorList>
    </citation>
    <scope>NUCLEOTIDE SEQUENCE</scope>
</reference>
<gene>
    <name evidence="1" type="ORF">LCGC14_1857850</name>
</gene>
<organism evidence="1">
    <name type="scientific">marine sediment metagenome</name>
    <dbReference type="NCBI Taxonomy" id="412755"/>
    <lineage>
        <taxon>unclassified sequences</taxon>
        <taxon>metagenomes</taxon>
        <taxon>ecological metagenomes</taxon>
    </lineage>
</organism>
<name>A0A0F9G8R7_9ZZZZ</name>
<accession>A0A0F9G8R7</accession>
<sequence>MAFSFPLTLPTSPVAPRSVVWHQQSVAAKTESPFSLSQQIQVHQGERWFVELEYPPMERAAGSDWEAFFAKLNGLEGTFLLPTYGRKTPRGSVPGTPQVNGASQTGKSLLTKGWAATQTGILLPGDFIQIGTGATARLYMNLVSADSDGGGLSTLDIWPRLRESPADSAT</sequence>
<dbReference type="AlphaFoldDB" id="A0A0F9G8R7"/>
<protein>
    <submittedName>
        <fullName evidence="1">Uncharacterized protein</fullName>
    </submittedName>
</protein>